<accession>A0A0D3FK29</accession>
<sequence length="209" mass="23563">MTVLLHCKNIEFSHDLNFSSWPQTDENGFGNALIGWAKVNVNRSFSTSDGAAGIGVVIRDHDGSSVLSSWHAVLQYPVQRKWKLALACQIRMSLWSILFNQIASDDASADINTGKSILMGRSNCIEPGLSALTARGANYERALGHQSRVTNHDRWRETWGFRLLDVTWCLKLLVVFLITSTKDIYLGANYNQALGHEGRVTNRDRWRER</sequence>
<proteinExistence type="predicted"/>
<organism evidence="1">
    <name type="scientific">Oryza barthii</name>
    <dbReference type="NCBI Taxonomy" id="65489"/>
    <lineage>
        <taxon>Eukaryota</taxon>
        <taxon>Viridiplantae</taxon>
        <taxon>Streptophyta</taxon>
        <taxon>Embryophyta</taxon>
        <taxon>Tracheophyta</taxon>
        <taxon>Spermatophyta</taxon>
        <taxon>Magnoliopsida</taxon>
        <taxon>Liliopsida</taxon>
        <taxon>Poales</taxon>
        <taxon>Poaceae</taxon>
        <taxon>BOP clade</taxon>
        <taxon>Oryzoideae</taxon>
        <taxon>Oryzeae</taxon>
        <taxon>Oryzinae</taxon>
        <taxon>Oryza</taxon>
    </lineage>
</organism>
<dbReference type="HOGENOM" id="CLU_114291_0_0_1"/>
<dbReference type="EnsemblPlants" id="OBART03G22160.1">
    <property type="protein sequence ID" value="OBART03G22160.1"/>
    <property type="gene ID" value="OBART03G22160"/>
</dbReference>
<dbReference type="Gramene" id="OBART03G22160.1">
    <property type="protein sequence ID" value="OBART03G22160.1"/>
    <property type="gene ID" value="OBART03G22160"/>
</dbReference>
<evidence type="ECO:0000313" key="1">
    <source>
        <dbReference type="EnsemblPlants" id="OBART03G22160.1"/>
    </source>
</evidence>
<reference evidence="1" key="2">
    <citation type="submission" date="2015-03" db="UniProtKB">
        <authorList>
            <consortium name="EnsemblPlants"/>
        </authorList>
    </citation>
    <scope>IDENTIFICATION</scope>
</reference>
<dbReference type="Proteomes" id="UP000026960">
    <property type="component" value="Chromosome 3"/>
</dbReference>
<reference evidence="1" key="1">
    <citation type="journal article" date="2009" name="Rice">
        <title>De Novo Next Generation Sequencing of Plant Genomes.</title>
        <authorList>
            <person name="Rounsley S."/>
            <person name="Marri P.R."/>
            <person name="Yu Y."/>
            <person name="He R."/>
            <person name="Sisneros N."/>
            <person name="Goicoechea J.L."/>
            <person name="Lee S.J."/>
            <person name="Angelova A."/>
            <person name="Kudrna D."/>
            <person name="Luo M."/>
            <person name="Affourtit J."/>
            <person name="Desany B."/>
            <person name="Knight J."/>
            <person name="Niazi F."/>
            <person name="Egholm M."/>
            <person name="Wing R.A."/>
        </authorList>
    </citation>
    <scope>NUCLEOTIDE SEQUENCE [LARGE SCALE GENOMIC DNA]</scope>
    <source>
        <strain evidence="1">cv. IRGC 105608</strain>
    </source>
</reference>
<protein>
    <recommendedName>
        <fullName evidence="3">RNase H type-1 domain-containing protein</fullName>
    </recommendedName>
</protein>
<name>A0A0D3FK29_9ORYZ</name>
<dbReference type="PaxDb" id="65489-OBART03G22160.1"/>
<evidence type="ECO:0008006" key="3">
    <source>
        <dbReference type="Google" id="ProtNLM"/>
    </source>
</evidence>
<evidence type="ECO:0000313" key="2">
    <source>
        <dbReference type="Proteomes" id="UP000026960"/>
    </source>
</evidence>
<dbReference type="AlphaFoldDB" id="A0A0D3FK29"/>
<keyword evidence="2" id="KW-1185">Reference proteome</keyword>